<keyword evidence="3" id="KW-1185">Reference proteome</keyword>
<sequence length="271" mass="30000">MALNVSLCFAGLQTDLYNVTMSTTTDPKEPEVRWDPLYSEDGAEPGQVFMGTTGSHLGAAERGILSISDFRRTNGLKAEDVNDSAHTLWKGPSGFTGMFSDSLGGSYITCNSCDFAGWPVPPDIAALFTRTIHTTGRAAWAIQSFLTTYTESWYAQILPQFDVSAGIEVTFSTQLRISRHWGGLIAALVMVILNLVCVWAITVLYVIHTRYSRQGNVWHAVSQIISEETRLILEQSSRVTDEKVEKQLKAYDYLVFIGRPKGSENVSVLRC</sequence>
<reference evidence="2 3" key="1">
    <citation type="submission" date="2024-03" db="EMBL/GenBank/DDBJ databases">
        <title>A high-quality draft genome sequence of Diaporthe vaccinii, a causative agent of upright dieback and viscid rot disease in cranberry plants.</title>
        <authorList>
            <person name="Sarrasin M."/>
            <person name="Lang B.F."/>
            <person name="Burger G."/>
        </authorList>
    </citation>
    <scope>NUCLEOTIDE SEQUENCE [LARGE SCALE GENOMIC DNA]</scope>
    <source>
        <strain evidence="2 3">IS7</strain>
    </source>
</reference>
<organism evidence="2 3">
    <name type="scientific">Diaporthe vaccinii</name>
    <dbReference type="NCBI Taxonomy" id="105482"/>
    <lineage>
        <taxon>Eukaryota</taxon>
        <taxon>Fungi</taxon>
        <taxon>Dikarya</taxon>
        <taxon>Ascomycota</taxon>
        <taxon>Pezizomycotina</taxon>
        <taxon>Sordariomycetes</taxon>
        <taxon>Sordariomycetidae</taxon>
        <taxon>Diaporthales</taxon>
        <taxon>Diaporthaceae</taxon>
        <taxon>Diaporthe</taxon>
        <taxon>Diaporthe eres species complex</taxon>
    </lineage>
</organism>
<accession>A0ABR4EBW6</accession>
<comment type="caution">
    <text evidence="2">The sequence shown here is derived from an EMBL/GenBank/DDBJ whole genome shotgun (WGS) entry which is preliminary data.</text>
</comment>
<dbReference type="EMBL" id="JBAWTH010000071">
    <property type="protein sequence ID" value="KAL2279936.1"/>
    <property type="molecule type" value="Genomic_DNA"/>
</dbReference>
<keyword evidence="1" id="KW-0472">Membrane</keyword>
<keyword evidence="1" id="KW-0812">Transmembrane</keyword>
<proteinExistence type="predicted"/>
<evidence type="ECO:0000313" key="2">
    <source>
        <dbReference type="EMBL" id="KAL2279936.1"/>
    </source>
</evidence>
<evidence type="ECO:0000313" key="3">
    <source>
        <dbReference type="Proteomes" id="UP001600888"/>
    </source>
</evidence>
<keyword evidence="1" id="KW-1133">Transmembrane helix</keyword>
<protein>
    <submittedName>
        <fullName evidence="2">Uncharacterized protein</fullName>
    </submittedName>
</protein>
<feature type="transmembrane region" description="Helical" evidence="1">
    <location>
        <begin position="181"/>
        <end position="207"/>
    </location>
</feature>
<dbReference type="Proteomes" id="UP001600888">
    <property type="component" value="Unassembled WGS sequence"/>
</dbReference>
<evidence type="ECO:0000256" key="1">
    <source>
        <dbReference type="SAM" id="Phobius"/>
    </source>
</evidence>
<name>A0ABR4EBW6_9PEZI</name>
<gene>
    <name evidence="2" type="ORF">FJTKL_13082</name>
</gene>